<reference evidence="10 11" key="1">
    <citation type="submission" date="2024-01" db="EMBL/GenBank/DDBJ databases">
        <authorList>
            <person name="Botero Cardona J."/>
        </authorList>
    </citation>
    <scope>NUCLEOTIDE SEQUENCE [LARGE SCALE GENOMIC DNA]</scope>
    <source>
        <strain evidence="10 11">LMG 33000</strain>
    </source>
</reference>
<dbReference type="InterPro" id="IPR004412">
    <property type="entry name" value="GatA"/>
</dbReference>
<feature type="active site" description="Charge relay system" evidence="8">
    <location>
        <position position="153"/>
    </location>
</feature>
<feature type="domain" description="Amidase" evidence="9">
    <location>
        <begin position="26"/>
        <end position="465"/>
    </location>
</feature>
<comment type="subunit">
    <text evidence="8">Heterotrimer of A, B and C subunits.</text>
</comment>
<evidence type="ECO:0000256" key="3">
    <source>
        <dbReference type="ARBA" id="ARBA00022741"/>
    </source>
</evidence>
<comment type="similarity">
    <text evidence="1 8">Belongs to the amidase family. GatA subfamily.</text>
</comment>
<feature type="active site" description="Acyl-ester intermediate" evidence="8">
    <location>
        <position position="177"/>
    </location>
</feature>
<proteinExistence type="inferred from homology"/>
<keyword evidence="2 8" id="KW-0436">Ligase</keyword>
<comment type="catalytic activity">
    <reaction evidence="7 8">
        <text>L-glutamyl-tRNA(Gln) + L-glutamine + ATP + H2O = L-glutaminyl-tRNA(Gln) + L-glutamate + ADP + phosphate + H(+)</text>
        <dbReference type="Rhea" id="RHEA:17521"/>
        <dbReference type="Rhea" id="RHEA-COMP:9681"/>
        <dbReference type="Rhea" id="RHEA-COMP:9684"/>
        <dbReference type="ChEBI" id="CHEBI:15377"/>
        <dbReference type="ChEBI" id="CHEBI:15378"/>
        <dbReference type="ChEBI" id="CHEBI:29985"/>
        <dbReference type="ChEBI" id="CHEBI:30616"/>
        <dbReference type="ChEBI" id="CHEBI:43474"/>
        <dbReference type="ChEBI" id="CHEBI:58359"/>
        <dbReference type="ChEBI" id="CHEBI:78520"/>
        <dbReference type="ChEBI" id="CHEBI:78521"/>
        <dbReference type="ChEBI" id="CHEBI:456216"/>
        <dbReference type="EC" id="6.3.5.7"/>
    </reaction>
</comment>
<dbReference type="RefSeq" id="WP_349641234.1">
    <property type="nucleotide sequence ID" value="NZ_CAWVOH010000001.1"/>
</dbReference>
<dbReference type="Gene3D" id="3.90.1300.10">
    <property type="entry name" value="Amidase signature (AS) domain"/>
    <property type="match status" value="1"/>
</dbReference>
<evidence type="ECO:0000256" key="6">
    <source>
        <dbReference type="ARBA" id="ARBA00025295"/>
    </source>
</evidence>
<keyword evidence="4 8" id="KW-0067">ATP-binding</keyword>
<evidence type="ECO:0000256" key="5">
    <source>
        <dbReference type="ARBA" id="ARBA00022917"/>
    </source>
</evidence>
<dbReference type="PANTHER" id="PTHR11895:SF151">
    <property type="entry name" value="GLUTAMYL-TRNA(GLN) AMIDOTRANSFERASE SUBUNIT A"/>
    <property type="match status" value="1"/>
</dbReference>
<evidence type="ECO:0000256" key="7">
    <source>
        <dbReference type="ARBA" id="ARBA00047407"/>
    </source>
</evidence>
<dbReference type="InterPro" id="IPR020556">
    <property type="entry name" value="Amidase_CS"/>
</dbReference>
<name>A0ABP0EN14_9LACO</name>
<accession>A0ABP0EN14</accession>
<evidence type="ECO:0000256" key="4">
    <source>
        <dbReference type="ARBA" id="ARBA00022840"/>
    </source>
</evidence>
<keyword evidence="3 8" id="KW-0547">Nucleotide-binding</keyword>
<keyword evidence="11" id="KW-1185">Reference proteome</keyword>
<dbReference type="Proteomes" id="UP001314241">
    <property type="component" value="Unassembled WGS sequence"/>
</dbReference>
<evidence type="ECO:0000256" key="8">
    <source>
        <dbReference type="HAMAP-Rule" id="MF_00120"/>
    </source>
</evidence>
<dbReference type="InterPro" id="IPR023631">
    <property type="entry name" value="Amidase_dom"/>
</dbReference>
<dbReference type="EC" id="6.3.5.7" evidence="8"/>
<dbReference type="HAMAP" id="MF_00120">
    <property type="entry name" value="GatA"/>
    <property type="match status" value="1"/>
</dbReference>
<dbReference type="GO" id="GO:0050567">
    <property type="term" value="F:glutaminyl-tRNA synthase (glutamine-hydrolyzing) activity"/>
    <property type="evidence" value="ECO:0007669"/>
    <property type="project" value="UniProtKB-EC"/>
</dbReference>
<dbReference type="InterPro" id="IPR000120">
    <property type="entry name" value="Amidase"/>
</dbReference>
<dbReference type="GO" id="GO:0050566">
    <property type="term" value="F:asparaginyl-tRNA synthase (glutamine-hydrolyzing) activity"/>
    <property type="evidence" value="ECO:0007669"/>
    <property type="project" value="UniProtKB-EC"/>
</dbReference>
<evidence type="ECO:0000256" key="2">
    <source>
        <dbReference type="ARBA" id="ARBA00022598"/>
    </source>
</evidence>
<dbReference type="PROSITE" id="PS00571">
    <property type="entry name" value="AMIDASES"/>
    <property type="match status" value="1"/>
</dbReference>
<evidence type="ECO:0000313" key="11">
    <source>
        <dbReference type="Proteomes" id="UP001314241"/>
    </source>
</evidence>
<comment type="caution">
    <text evidence="10">The sequence shown here is derived from an EMBL/GenBank/DDBJ whole genome shotgun (WGS) entry which is preliminary data.</text>
</comment>
<gene>
    <name evidence="8" type="primary">gatA</name>
    <name evidence="10" type="ORF">R54876_GBNLAHCA_00234</name>
</gene>
<comment type="function">
    <text evidence="6 8">Allows the formation of correctly charged Gln-tRNA(Gln) through the transamidation of misacylated Glu-tRNA(Gln) in organisms which lack glutaminyl-tRNA synthetase. The reaction takes place in the presence of glutamine and ATP through an activated gamma-phospho-Glu-tRNA(Gln).</text>
</comment>
<dbReference type="SUPFAM" id="SSF75304">
    <property type="entry name" value="Amidase signature (AS) enzymes"/>
    <property type="match status" value="1"/>
</dbReference>
<organism evidence="10 11">
    <name type="scientific">Eupransor demetentiae</name>
    <dbReference type="NCBI Taxonomy" id="3109584"/>
    <lineage>
        <taxon>Bacteria</taxon>
        <taxon>Bacillati</taxon>
        <taxon>Bacillota</taxon>
        <taxon>Bacilli</taxon>
        <taxon>Lactobacillales</taxon>
        <taxon>Lactobacillaceae</taxon>
        <taxon>Eupransor</taxon>
    </lineage>
</organism>
<evidence type="ECO:0000313" key="10">
    <source>
        <dbReference type="EMBL" id="CAK8053677.1"/>
    </source>
</evidence>
<dbReference type="NCBIfam" id="TIGR00132">
    <property type="entry name" value="gatA"/>
    <property type="match status" value="1"/>
</dbReference>
<evidence type="ECO:0000256" key="1">
    <source>
        <dbReference type="ARBA" id="ARBA00008069"/>
    </source>
</evidence>
<dbReference type="Pfam" id="PF01425">
    <property type="entry name" value="Amidase"/>
    <property type="match status" value="1"/>
</dbReference>
<sequence length="494" mass="52732">MTFNYFDHDLSSLHEQLKGGQISAEELTKASLDNIKQTDGDLQAFLRTTDDQALQAAKSIDQAGDFNDVLAGIPMGLKDNISTEGQETTGASHILEGFKPVYNATVVKKLQDAKAISLGKLNMDEFAMGGSTETSYYKKTTNAWDHNKVPGGSSGGSGAAVAAGQVPYALGSDTGGSIRQPAAFNGIVGLKPTYGRVSRFGLFAMASSLDQIGPLTRSVKDNALVLNAIAGFDKWDSTSVDTEVPDYTKNLGKGVKGMKIAVPKEYFGEGIDPEVAAKVRAGIAQLEALGATVDEVSLPHTRYGVAAYYITMSSEASSNLQRYDGIRYGFRAPDAKNLEEVYTKSRSEGFGNEVKRRIMLGTFALSAGAYDDFFKKAAQIRTLIIDDFNKVFDQYDLIVGPTTPTPAYGLGEEIGDPKAMYMGDVLTIPVNLAGLPGLSINAGFSKDGMPIGLQMIGKAFDEATIYQAAQAFEEASDLLKQRPAIAAAYQGGDK</sequence>
<dbReference type="EMBL" id="CAWVOH010000001">
    <property type="protein sequence ID" value="CAK8053677.1"/>
    <property type="molecule type" value="Genomic_DNA"/>
</dbReference>
<protein>
    <recommendedName>
        <fullName evidence="8">Glutamyl-tRNA(Gln) amidotransferase subunit A</fullName>
        <shortName evidence="8">Glu-ADT subunit A</shortName>
        <ecNumber evidence="8">6.3.5.7</ecNumber>
    </recommendedName>
</protein>
<evidence type="ECO:0000259" key="9">
    <source>
        <dbReference type="Pfam" id="PF01425"/>
    </source>
</evidence>
<dbReference type="PANTHER" id="PTHR11895">
    <property type="entry name" value="TRANSAMIDASE"/>
    <property type="match status" value="1"/>
</dbReference>
<feature type="active site" description="Charge relay system" evidence="8">
    <location>
        <position position="78"/>
    </location>
</feature>
<keyword evidence="5 8" id="KW-0648">Protein biosynthesis</keyword>
<dbReference type="InterPro" id="IPR036928">
    <property type="entry name" value="AS_sf"/>
</dbReference>